<name>A0A7G9QDS9_9SPHI</name>
<proteinExistence type="predicted"/>
<organism evidence="1 2">
    <name type="scientific">Pedobacter roseus</name>
    <dbReference type="NCBI Taxonomy" id="336820"/>
    <lineage>
        <taxon>Bacteria</taxon>
        <taxon>Pseudomonadati</taxon>
        <taxon>Bacteroidota</taxon>
        <taxon>Sphingobacteriia</taxon>
        <taxon>Sphingobacteriales</taxon>
        <taxon>Sphingobacteriaceae</taxon>
        <taxon>Pedobacter</taxon>
    </lineage>
</organism>
<dbReference type="AlphaFoldDB" id="A0A7G9QDS9"/>
<accession>A0A7G9QDS9</accession>
<dbReference type="Proteomes" id="UP000515806">
    <property type="component" value="Chromosome"/>
</dbReference>
<sequence>MPVKLIHIDYSPLHNEVELEVENEALLAQHVAYLMLGNHLHVQQILASKAGFVPPNNDTAIDLAITRLNWATDEDRYKRDGWVYQMINWIAINRENVGKKFFVQLPHDAPAQHGIDGVAVILKDDDELEHIIISEDKYTSNPRETVRLLVWPDFKEFEKGTRNNQLVGRVTYMLQHLDRDKLLSTISADIYRNEIRKYRVAITPDRVTNKPLWRRKLFKDYELTVTGNDVQRRNSLTFYQADIRQWMEDFCPQVSAFLLTLKS</sequence>
<gene>
    <name evidence="1" type="ORF">H9L23_20720</name>
</gene>
<evidence type="ECO:0000313" key="2">
    <source>
        <dbReference type="Proteomes" id="UP000515806"/>
    </source>
</evidence>
<evidence type="ECO:0000313" key="1">
    <source>
        <dbReference type="EMBL" id="QNN41504.1"/>
    </source>
</evidence>
<reference evidence="1 2" key="1">
    <citation type="submission" date="2020-08" db="EMBL/GenBank/DDBJ databases">
        <title>Genome sequence of Pedobacter roseus KACC 11594T.</title>
        <authorList>
            <person name="Hyun D.-W."/>
            <person name="Bae J.-W."/>
        </authorList>
    </citation>
    <scope>NUCLEOTIDE SEQUENCE [LARGE SCALE GENOMIC DNA]</scope>
    <source>
        <strain evidence="1 2">KACC 11594</strain>
    </source>
</reference>
<protein>
    <recommendedName>
        <fullName evidence="3">DUF1837 domain-containing protein</fullName>
    </recommendedName>
</protein>
<dbReference type="KEGG" id="proe:H9L23_20720"/>
<dbReference type="RefSeq" id="WP_187592110.1">
    <property type="nucleotide sequence ID" value="NZ_CP060723.1"/>
</dbReference>
<dbReference type="EMBL" id="CP060723">
    <property type="protein sequence ID" value="QNN41504.1"/>
    <property type="molecule type" value="Genomic_DNA"/>
</dbReference>
<keyword evidence="2" id="KW-1185">Reference proteome</keyword>
<evidence type="ECO:0008006" key="3">
    <source>
        <dbReference type="Google" id="ProtNLM"/>
    </source>
</evidence>